<dbReference type="Proteomes" id="UP001066276">
    <property type="component" value="Chromosome 11"/>
</dbReference>
<name>A0AAV7LM71_PLEWA</name>
<keyword evidence="2" id="KW-1185">Reference proteome</keyword>
<sequence length="122" mass="13148">MEGLPGRPLEMIAQDCALNIGGVQLKKVHEIDQAVRSCFRSPLSGWQGQTLSLPAPLDVTSRFQIRTGRTANSSLHVREFRWSPSGEGGFPLLHASSGNPGTLSPALTCQTQPGCFPNPRHS</sequence>
<accession>A0AAV7LM71</accession>
<reference evidence="1" key="1">
    <citation type="journal article" date="2022" name="bioRxiv">
        <title>Sequencing and chromosome-scale assembly of the giantPleurodeles waltlgenome.</title>
        <authorList>
            <person name="Brown T."/>
            <person name="Elewa A."/>
            <person name="Iarovenko S."/>
            <person name="Subramanian E."/>
            <person name="Araus A.J."/>
            <person name="Petzold A."/>
            <person name="Susuki M."/>
            <person name="Suzuki K.-i.T."/>
            <person name="Hayashi T."/>
            <person name="Toyoda A."/>
            <person name="Oliveira C."/>
            <person name="Osipova E."/>
            <person name="Leigh N.D."/>
            <person name="Simon A."/>
            <person name="Yun M.H."/>
        </authorList>
    </citation>
    <scope>NUCLEOTIDE SEQUENCE</scope>
    <source>
        <strain evidence="1">20211129_DDA</strain>
        <tissue evidence="1">Liver</tissue>
    </source>
</reference>
<dbReference type="AlphaFoldDB" id="A0AAV7LM71"/>
<protein>
    <submittedName>
        <fullName evidence="1">Uncharacterized protein</fullName>
    </submittedName>
</protein>
<comment type="caution">
    <text evidence="1">The sequence shown here is derived from an EMBL/GenBank/DDBJ whole genome shotgun (WGS) entry which is preliminary data.</text>
</comment>
<proteinExistence type="predicted"/>
<dbReference type="EMBL" id="JANPWB010000015">
    <property type="protein sequence ID" value="KAJ1092652.1"/>
    <property type="molecule type" value="Genomic_DNA"/>
</dbReference>
<evidence type="ECO:0000313" key="1">
    <source>
        <dbReference type="EMBL" id="KAJ1092652.1"/>
    </source>
</evidence>
<gene>
    <name evidence="1" type="ORF">NDU88_005762</name>
</gene>
<evidence type="ECO:0000313" key="2">
    <source>
        <dbReference type="Proteomes" id="UP001066276"/>
    </source>
</evidence>
<organism evidence="1 2">
    <name type="scientific">Pleurodeles waltl</name>
    <name type="common">Iberian ribbed newt</name>
    <dbReference type="NCBI Taxonomy" id="8319"/>
    <lineage>
        <taxon>Eukaryota</taxon>
        <taxon>Metazoa</taxon>
        <taxon>Chordata</taxon>
        <taxon>Craniata</taxon>
        <taxon>Vertebrata</taxon>
        <taxon>Euteleostomi</taxon>
        <taxon>Amphibia</taxon>
        <taxon>Batrachia</taxon>
        <taxon>Caudata</taxon>
        <taxon>Salamandroidea</taxon>
        <taxon>Salamandridae</taxon>
        <taxon>Pleurodelinae</taxon>
        <taxon>Pleurodeles</taxon>
    </lineage>
</organism>